<accession>A0AAV4XEA4</accession>
<keyword evidence="1" id="KW-1133">Transmembrane helix</keyword>
<reference evidence="2 3" key="1">
    <citation type="submission" date="2021-06" db="EMBL/GenBank/DDBJ databases">
        <title>Caerostris extrusa draft genome.</title>
        <authorList>
            <person name="Kono N."/>
            <person name="Arakawa K."/>
        </authorList>
    </citation>
    <scope>NUCLEOTIDE SEQUENCE [LARGE SCALE GENOMIC DNA]</scope>
</reference>
<evidence type="ECO:0000313" key="2">
    <source>
        <dbReference type="EMBL" id="GIY92324.1"/>
    </source>
</evidence>
<keyword evidence="1" id="KW-0472">Membrane</keyword>
<sequence length="100" mass="11213">MAVKPFYSLPSRTDFKYGMEKQTCLMILETGMAVEFIFGNVKVPPVLLLLLLFACLFLSVHLSPKNEKVVNDYVVHSEQFNYGMLGATQETGKLGTFNAM</sequence>
<name>A0AAV4XEA4_CAEEX</name>
<organism evidence="2 3">
    <name type="scientific">Caerostris extrusa</name>
    <name type="common">Bark spider</name>
    <name type="synonym">Caerostris bankana</name>
    <dbReference type="NCBI Taxonomy" id="172846"/>
    <lineage>
        <taxon>Eukaryota</taxon>
        <taxon>Metazoa</taxon>
        <taxon>Ecdysozoa</taxon>
        <taxon>Arthropoda</taxon>
        <taxon>Chelicerata</taxon>
        <taxon>Arachnida</taxon>
        <taxon>Araneae</taxon>
        <taxon>Araneomorphae</taxon>
        <taxon>Entelegynae</taxon>
        <taxon>Araneoidea</taxon>
        <taxon>Araneidae</taxon>
        <taxon>Caerostris</taxon>
    </lineage>
</organism>
<keyword evidence="1" id="KW-0812">Transmembrane</keyword>
<feature type="transmembrane region" description="Helical" evidence="1">
    <location>
        <begin position="43"/>
        <end position="62"/>
    </location>
</feature>
<proteinExistence type="predicted"/>
<dbReference type="EMBL" id="BPLR01017523">
    <property type="protein sequence ID" value="GIY92324.1"/>
    <property type="molecule type" value="Genomic_DNA"/>
</dbReference>
<evidence type="ECO:0008006" key="4">
    <source>
        <dbReference type="Google" id="ProtNLM"/>
    </source>
</evidence>
<protein>
    <recommendedName>
        <fullName evidence="4">ATP synthase F0 subunit 8</fullName>
    </recommendedName>
</protein>
<evidence type="ECO:0000256" key="1">
    <source>
        <dbReference type="SAM" id="Phobius"/>
    </source>
</evidence>
<evidence type="ECO:0000313" key="3">
    <source>
        <dbReference type="Proteomes" id="UP001054945"/>
    </source>
</evidence>
<gene>
    <name evidence="2" type="ORF">CEXT_60701</name>
</gene>
<dbReference type="Proteomes" id="UP001054945">
    <property type="component" value="Unassembled WGS sequence"/>
</dbReference>
<keyword evidence="3" id="KW-1185">Reference proteome</keyword>
<dbReference type="AlphaFoldDB" id="A0AAV4XEA4"/>
<comment type="caution">
    <text evidence="2">The sequence shown here is derived from an EMBL/GenBank/DDBJ whole genome shotgun (WGS) entry which is preliminary data.</text>
</comment>